<accession>A0A2U1BBJ6</accession>
<evidence type="ECO:0000256" key="1">
    <source>
        <dbReference type="SAM" id="Phobius"/>
    </source>
</evidence>
<keyword evidence="3" id="KW-1185">Reference proteome</keyword>
<organism evidence="2 3">
    <name type="scientific">Victivallis vadensis</name>
    <dbReference type="NCBI Taxonomy" id="172901"/>
    <lineage>
        <taxon>Bacteria</taxon>
        <taxon>Pseudomonadati</taxon>
        <taxon>Lentisphaerota</taxon>
        <taxon>Lentisphaeria</taxon>
        <taxon>Victivallales</taxon>
        <taxon>Victivallaceae</taxon>
        <taxon>Victivallis</taxon>
    </lineage>
</organism>
<dbReference type="NCBIfam" id="TIGR02532">
    <property type="entry name" value="IV_pilin_GFxxxE"/>
    <property type="match status" value="1"/>
</dbReference>
<feature type="transmembrane region" description="Helical" evidence="1">
    <location>
        <begin position="6"/>
        <end position="27"/>
    </location>
</feature>
<keyword evidence="1" id="KW-0472">Membrane</keyword>
<keyword evidence="1" id="KW-0812">Transmembrane</keyword>
<name>A0A2U1BBJ6_9BACT</name>
<dbReference type="AlphaFoldDB" id="A0A2U1BBJ6"/>
<dbReference type="OrthoDB" id="184407at2"/>
<dbReference type="Proteomes" id="UP000245959">
    <property type="component" value="Unassembled WGS sequence"/>
</dbReference>
<evidence type="ECO:0000313" key="3">
    <source>
        <dbReference type="Proteomes" id="UP000245959"/>
    </source>
</evidence>
<dbReference type="RefSeq" id="WP_147835856.1">
    <property type="nucleotide sequence ID" value="NZ_JAXYZK010000159.1"/>
</dbReference>
<keyword evidence="1" id="KW-1133">Transmembrane helix</keyword>
<gene>
    <name evidence="2" type="ORF">C8D82_101234</name>
</gene>
<comment type="caution">
    <text evidence="2">The sequence shown here is derived from an EMBL/GenBank/DDBJ whole genome shotgun (WGS) entry which is preliminary data.</text>
</comment>
<protein>
    <submittedName>
        <fullName evidence="2">Prepilin-type N-terminal cleavage/methylation domain-containing protein/prepilin-type processing-associated H-X9-DG protein</fullName>
    </submittedName>
</protein>
<dbReference type="PANTHER" id="PTHR30093">
    <property type="entry name" value="GENERAL SECRETION PATHWAY PROTEIN G"/>
    <property type="match status" value="1"/>
</dbReference>
<dbReference type="InterPro" id="IPR012902">
    <property type="entry name" value="N_methyl_site"/>
</dbReference>
<reference evidence="2 3" key="1">
    <citation type="submission" date="2018-04" db="EMBL/GenBank/DDBJ databases">
        <title>Genomic Encyclopedia of Type Strains, Phase IV (KMG-IV): sequencing the most valuable type-strain genomes for metagenomic binning, comparative biology and taxonomic classification.</title>
        <authorList>
            <person name="Goeker M."/>
        </authorList>
    </citation>
    <scope>NUCLEOTIDE SEQUENCE [LARGE SCALE GENOMIC DNA]</scope>
    <source>
        <strain evidence="2 3">DSM 14823</strain>
    </source>
</reference>
<dbReference type="SUPFAM" id="SSF54523">
    <property type="entry name" value="Pili subunits"/>
    <property type="match status" value="1"/>
</dbReference>
<dbReference type="InterPro" id="IPR045584">
    <property type="entry name" value="Pilin-like"/>
</dbReference>
<proteinExistence type="predicted"/>
<dbReference type="EMBL" id="QEKH01000001">
    <property type="protein sequence ID" value="PVY46034.1"/>
    <property type="molecule type" value="Genomic_DNA"/>
</dbReference>
<sequence>MKKFTLIELLVVVAIIAILAGMLLPALNSARERAKSTRCIGNQRQIAQAELMYTNDNNDHLTPFNLAAGWEAPGMWGNWWVNLLSRSYLPVPGWSNTAKDRTSEELNGDPEKGIFVCPAVQEFPGWGGGIGLSAEGTHTLTHYGKSVKVTRIARPSVLMMISDCAQKTSAGRIQPANHAQCPDKWPKYMPLARHGGQANGAMLDGHVASGNVEKWKEAYPCTQNITITF</sequence>
<dbReference type="Gene3D" id="3.30.700.10">
    <property type="entry name" value="Glycoprotein, Type 4 Pilin"/>
    <property type="match status" value="1"/>
</dbReference>
<evidence type="ECO:0000313" key="2">
    <source>
        <dbReference type="EMBL" id="PVY46034.1"/>
    </source>
</evidence>